<dbReference type="AlphaFoldDB" id="A0A7J7NQZ8"/>
<feature type="region of interest" description="Disordered" evidence="1">
    <location>
        <begin position="1"/>
        <end position="25"/>
    </location>
</feature>
<keyword evidence="3" id="KW-1185">Reference proteome</keyword>
<dbReference type="Proteomes" id="UP000541444">
    <property type="component" value="Unassembled WGS sequence"/>
</dbReference>
<evidence type="ECO:0000313" key="2">
    <source>
        <dbReference type="EMBL" id="KAF6169392.1"/>
    </source>
</evidence>
<reference evidence="2 3" key="1">
    <citation type="journal article" date="2020" name="IScience">
        <title>Genome Sequencing of the Endangered Kingdonia uniflora (Circaeasteraceae, Ranunculales) Reveals Potential Mechanisms of Evolutionary Specialization.</title>
        <authorList>
            <person name="Sun Y."/>
            <person name="Deng T."/>
            <person name="Zhang A."/>
            <person name="Moore M.J."/>
            <person name="Landis J.B."/>
            <person name="Lin N."/>
            <person name="Zhang H."/>
            <person name="Zhang X."/>
            <person name="Huang J."/>
            <person name="Zhang X."/>
            <person name="Sun H."/>
            <person name="Wang H."/>
        </authorList>
    </citation>
    <scope>NUCLEOTIDE SEQUENCE [LARGE SCALE GENOMIC DNA]</scope>
    <source>
        <strain evidence="2">TB1705</strain>
        <tissue evidence="2">Leaf</tissue>
    </source>
</reference>
<comment type="caution">
    <text evidence="2">The sequence shown here is derived from an EMBL/GenBank/DDBJ whole genome shotgun (WGS) entry which is preliminary data.</text>
</comment>
<evidence type="ECO:0000256" key="1">
    <source>
        <dbReference type="SAM" id="MobiDB-lite"/>
    </source>
</evidence>
<accession>A0A7J7NQZ8</accession>
<name>A0A7J7NQZ8_9MAGN</name>
<organism evidence="2 3">
    <name type="scientific">Kingdonia uniflora</name>
    <dbReference type="NCBI Taxonomy" id="39325"/>
    <lineage>
        <taxon>Eukaryota</taxon>
        <taxon>Viridiplantae</taxon>
        <taxon>Streptophyta</taxon>
        <taxon>Embryophyta</taxon>
        <taxon>Tracheophyta</taxon>
        <taxon>Spermatophyta</taxon>
        <taxon>Magnoliopsida</taxon>
        <taxon>Ranunculales</taxon>
        <taxon>Circaeasteraceae</taxon>
        <taxon>Kingdonia</taxon>
    </lineage>
</organism>
<gene>
    <name evidence="2" type="ORF">GIB67_002879</name>
</gene>
<sequence length="78" mass="8389">MNADNRPQAAGNGEGQAKNNDLGKEKVETSQNYATVLMGVKNPYPNSDGVLCWSKSTILHGYSNAETTNNDFIPTKTA</sequence>
<proteinExistence type="predicted"/>
<protein>
    <submittedName>
        <fullName evidence="2">Uncharacterized protein</fullName>
    </submittedName>
</protein>
<dbReference type="EMBL" id="JACGCM010000664">
    <property type="protein sequence ID" value="KAF6169392.1"/>
    <property type="molecule type" value="Genomic_DNA"/>
</dbReference>
<evidence type="ECO:0000313" key="3">
    <source>
        <dbReference type="Proteomes" id="UP000541444"/>
    </source>
</evidence>